<sequence length="76" mass="7662">MRIVKFSLALAAAVAVSLGASPALADTGAGTLEDRWEKTGPGAAVSVTVDVPSAPGEKGPATVTVEVDTPADRWEK</sequence>
<gene>
    <name evidence="2" type="ORF">KGD84_01690</name>
</gene>
<keyword evidence="3" id="KW-1185">Reference proteome</keyword>
<evidence type="ECO:0000313" key="2">
    <source>
        <dbReference type="EMBL" id="QUX23141.1"/>
    </source>
</evidence>
<feature type="signal peptide" evidence="1">
    <location>
        <begin position="1"/>
        <end position="25"/>
    </location>
</feature>
<dbReference type="RefSeq" id="WP_220564367.1">
    <property type="nucleotide sequence ID" value="NZ_CP074133.1"/>
</dbReference>
<evidence type="ECO:0000256" key="1">
    <source>
        <dbReference type="SAM" id="SignalP"/>
    </source>
</evidence>
<accession>A0ABX8BM29</accession>
<proteinExistence type="predicted"/>
<dbReference type="Proteomes" id="UP000676079">
    <property type="component" value="Chromosome"/>
</dbReference>
<evidence type="ECO:0000313" key="3">
    <source>
        <dbReference type="Proteomes" id="UP000676079"/>
    </source>
</evidence>
<protein>
    <submittedName>
        <fullName evidence="2">Uncharacterized protein</fullName>
    </submittedName>
</protein>
<feature type="chain" id="PRO_5045502174" evidence="1">
    <location>
        <begin position="26"/>
        <end position="76"/>
    </location>
</feature>
<reference evidence="2 3" key="1">
    <citation type="submission" date="2021-05" db="EMBL/GenBank/DDBJ databases">
        <title>Direct Submission.</title>
        <authorList>
            <person name="Li K."/>
            <person name="Gao J."/>
        </authorList>
    </citation>
    <scope>NUCLEOTIDE SEQUENCE [LARGE SCALE GENOMIC DNA]</scope>
    <source>
        <strain evidence="2 3">Mg02</strain>
    </source>
</reference>
<dbReference type="EMBL" id="CP074133">
    <property type="protein sequence ID" value="QUX23141.1"/>
    <property type="molecule type" value="Genomic_DNA"/>
</dbReference>
<name>A0ABX8BM29_9ACTN</name>
<organism evidence="2 3">
    <name type="scientific">Nocardiopsis changdeensis</name>
    <dbReference type="NCBI Taxonomy" id="2831969"/>
    <lineage>
        <taxon>Bacteria</taxon>
        <taxon>Bacillati</taxon>
        <taxon>Actinomycetota</taxon>
        <taxon>Actinomycetes</taxon>
        <taxon>Streptosporangiales</taxon>
        <taxon>Nocardiopsidaceae</taxon>
        <taxon>Nocardiopsis</taxon>
    </lineage>
</organism>
<keyword evidence="1" id="KW-0732">Signal</keyword>